<geneLocation type="plasmid" evidence="1 2">
    <name>unnamed1</name>
</geneLocation>
<organism evidence="1 2">
    <name type="scientific">Burkholderia glumae</name>
    <name type="common">Pseudomonas glumae</name>
    <dbReference type="NCBI Taxonomy" id="337"/>
    <lineage>
        <taxon>Bacteria</taxon>
        <taxon>Pseudomonadati</taxon>
        <taxon>Pseudomonadota</taxon>
        <taxon>Betaproteobacteria</taxon>
        <taxon>Burkholderiales</taxon>
        <taxon>Burkholderiaceae</taxon>
        <taxon>Burkholderia</taxon>
    </lineage>
</organism>
<sequence>MTAAEINARLDAVEIAFNKNWLESNDTHRIQKVWHRDDPLATLEILSLGQALLTMQRIDAPWVKEIVRKSREDGNKTHGWIFELIGASMFAEAGMDVAPMPKNFPGYDVEIRFADGYKMKVSFKSHDMSAHEEGFQNGCHQLREIASSRFRGTSPSFFLQISCTNHLDKTRMGAVHEWINLLISDLKEQNQCITLGDTSMMWSAPRHGFNRVALHPAYYSDTIQVFSRQHHREQRRFEKNIFEAEKKFHDSTKQSSDSCHVIMMRVHTTANIGLLATYAEQILNEPRSKADAVWFYQPGVAHDNGSTTLTHTFKPVIHPGRYGLTHQIKTAVPFGKVLFEPTELRLVGPGVNIPMQDSYFFQQADHYSPASKDAQGAMNGLVNSPGTGIRIHSVFENATGSMVLSGKFPLIDELLIL</sequence>
<evidence type="ECO:0000313" key="2">
    <source>
        <dbReference type="Proteomes" id="UP001056386"/>
    </source>
</evidence>
<accession>A0ABY5BCL7</accession>
<evidence type="ECO:0000313" key="1">
    <source>
        <dbReference type="EMBL" id="USS44154.1"/>
    </source>
</evidence>
<dbReference type="EMBL" id="CP099584">
    <property type="protein sequence ID" value="USS44154.1"/>
    <property type="molecule type" value="Genomic_DNA"/>
</dbReference>
<name>A0ABY5BCL7_BURGL</name>
<dbReference type="RefSeq" id="WP_251119198.1">
    <property type="nucleotide sequence ID" value="NZ_CP099584.1"/>
</dbReference>
<gene>
    <name evidence="1" type="ORF">NFI99_12775</name>
</gene>
<keyword evidence="2" id="KW-1185">Reference proteome</keyword>
<protein>
    <submittedName>
        <fullName evidence="1">Uncharacterized protein</fullName>
    </submittedName>
</protein>
<proteinExistence type="predicted"/>
<dbReference type="Proteomes" id="UP001056386">
    <property type="component" value="Plasmid unnamed1"/>
</dbReference>
<reference evidence="1" key="1">
    <citation type="submission" date="2022-06" db="EMBL/GenBank/DDBJ databases">
        <title>Draft genome sequence of Burkholderia glumae strain GR20004 isolated from rice panicle showing bacterial panicle blight.</title>
        <authorList>
            <person name="Choi S.Y."/>
            <person name="Lee Y.H."/>
        </authorList>
    </citation>
    <scope>NUCLEOTIDE SEQUENCE</scope>
    <source>
        <strain evidence="1">GR20004</strain>
        <plasmid evidence="1">unnamed1</plasmid>
    </source>
</reference>
<keyword evidence="1" id="KW-0614">Plasmid</keyword>